<comment type="caution">
    <text evidence="3">The sequence shown here is derived from an EMBL/GenBank/DDBJ whole genome shotgun (WGS) entry which is preliminary data.</text>
</comment>
<keyword evidence="2" id="KW-1133">Transmembrane helix</keyword>
<accession>A0ABW2H3A7</accession>
<keyword evidence="4" id="KW-1185">Reference proteome</keyword>
<evidence type="ECO:0000313" key="4">
    <source>
        <dbReference type="Proteomes" id="UP001596392"/>
    </source>
</evidence>
<name>A0ABW2H3A7_9ACTN</name>
<feature type="transmembrane region" description="Helical" evidence="2">
    <location>
        <begin position="198"/>
        <end position="220"/>
    </location>
</feature>
<evidence type="ECO:0000256" key="1">
    <source>
        <dbReference type="SAM" id="MobiDB-lite"/>
    </source>
</evidence>
<protein>
    <recommendedName>
        <fullName evidence="5">Glycerophosphoryl diester phosphodiesterase family protein</fullName>
    </recommendedName>
</protein>
<dbReference type="Proteomes" id="UP001596392">
    <property type="component" value="Unassembled WGS sequence"/>
</dbReference>
<feature type="transmembrane region" description="Helical" evidence="2">
    <location>
        <begin position="166"/>
        <end position="192"/>
    </location>
</feature>
<sequence length="329" mass="34613">MPEPTPNPYDAGEPLPAEQGFRPPDEAYRAATPDFAPEHDPLVNPAGQGFSGWSYRVGGVLRRGWSQLLVIFALTHLLPTVVFGVLLVAGVVARGGFDLSILSRSDMAEELIATLLATAAAYVVVVLLLQMLGYAAATHLATRQAAGLPVTVGEAMRYGLRRMLGLTLWHLLAYLLVGLGIVAVAACCFQVASLIGVIPVLLVGAYLMLVIALLGPAFLFERGSPLRRSSTLLHNAFWPTTGRLLLLGLTLVAGSVIEQMLSAIGATVVPPGDTAVAVAVTGGVTLLAAVIEIPLTMVLFSGILITYAERRGAEDTVSTGRLVEELAAR</sequence>
<reference evidence="4" key="1">
    <citation type="journal article" date="2019" name="Int. J. Syst. Evol. Microbiol.">
        <title>The Global Catalogue of Microorganisms (GCM) 10K type strain sequencing project: providing services to taxonomists for standard genome sequencing and annotation.</title>
        <authorList>
            <consortium name="The Broad Institute Genomics Platform"/>
            <consortium name="The Broad Institute Genome Sequencing Center for Infectious Disease"/>
            <person name="Wu L."/>
            <person name="Ma J."/>
        </authorList>
    </citation>
    <scope>NUCLEOTIDE SEQUENCE [LARGE SCALE GENOMIC DNA]</scope>
    <source>
        <strain evidence="4">CGMCC 1.9106</strain>
    </source>
</reference>
<keyword evidence="2" id="KW-0472">Membrane</keyword>
<organism evidence="3 4">
    <name type="scientific">Catellatospora aurea</name>
    <dbReference type="NCBI Taxonomy" id="1337874"/>
    <lineage>
        <taxon>Bacteria</taxon>
        <taxon>Bacillati</taxon>
        <taxon>Actinomycetota</taxon>
        <taxon>Actinomycetes</taxon>
        <taxon>Micromonosporales</taxon>
        <taxon>Micromonosporaceae</taxon>
        <taxon>Catellatospora</taxon>
    </lineage>
</organism>
<proteinExistence type="predicted"/>
<keyword evidence="2" id="KW-0812">Transmembrane</keyword>
<evidence type="ECO:0000256" key="2">
    <source>
        <dbReference type="SAM" id="Phobius"/>
    </source>
</evidence>
<gene>
    <name evidence="3" type="ORF">ACFQO7_28020</name>
</gene>
<feature type="region of interest" description="Disordered" evidence="1">
    <location>
        <begin position="1"/>
        <end position="34"/>
    </location>
</feature>
<evidence type="ECO:0000313" key="3">
    <source>
        <dbReference type="EMBL" id="MFC7246342.1"/>
    </source>
</evidence>
<feature type="transmembrane region" description="Helical" evidence="2">
    <location>
        <begin position="112"/>
        <end position="134"/>
    </location>
</feature>
<dbReference type="RefSeq" id="WP_376809177.1">
    <property type="nucleotide sequence ID" value="NZ_JBHTAC010000038.1"/>
</dbReference>
<feature type="transmembrane region" description="Helical" evidence="2">
    <location>
        <begin position="68"/>
        <end position="92"/>
    </location>
</feature>
<evidence type="ECO:0008006" key="5">
    <source>
        <dbReference type="Google" id="ProtNLM"/>
    </source>
</evidence>
<dbReference type="EMBL" id="JBHTAC010000038">
    <property type="protein sequence ID" value="MFC7246342.1"/>
    <property type="molecule type" value="Genomic_DNA"/>
</dbReference>
<feature type="transmembrane region" description="Helical" evidence="2">
    <location>
        <begin position="244"/>
        <end position="269"/>
    </location>
</feature>
<feature type="transmembrane region" description="Helical" evidence="2">
    <location>
        <begin position="275"/>
        <end position="305"/>
    </location>
</feature>